<feature type="compositionally biased region" description="Low complexity" evidence="7">
    <location>
        <begin position="112"/>
        <end position="130"/>
    </location>
</feature>
<gene>
    <name evidence="9" type="ORF">OEZ85_013625</name>
</gene>
<evidence type="ECO:0000313" key="10">
    <source>
        <dbReference type="Proteomes" id="UP001244341"/>
    </source>
</evidence>
<evidence type="ECO:0000256" key="1">
    <source>
        <dbReference type="ARBA" id="ARBA00011073"/>
    </source>
</evidence>
<dbReference type="InterPro" id="IPR000209">
    <property type="entry name" value="Peptidase_S8/S53_dom"/>
</dbReference>
<dbReference type="InterPro" id="IPR015500">
    <property type="entry name" value="Peptidase_S8_subtilisin-rel"/>
</dbReference>
<name>A0ABY8UQW7_TETOB</name>
<dbReference type="SUPFAM" id="SSF52743">
    <property type="entry name" value="Subtilisin-like"/>
    <property type="match status" value="1"/>
</dbReference>
<feature type="active site" description="Charge relay system" evidence="5">
    <location>
        <position position="269"/>
    </location>
</feature>
<feature type="domain" description="Peptidase S8/S53" evidence="8">
    <location>
        <begin position="203"/>
        <end position="462"/>
    </location>
</feature>
<protein>
    <recommendedName>
        <fullName evidence="8">Peptidase S8/S53 domain-containing protein</fullName>
    </recommendedName>
</protein>
<proteinExistence type="inferred from homology"/>
<dbReference type="Gene3D" id="3.40.50.200">
    <property type="entry name" value="Peptidase S8/S53 domain"/>
    <property type="match status" value="1"/>
</dbReference>
<dbReference type="InterPro" id="IPR023827">
    <property type="entry name" value="Peptidase_S8_Asp-AS"/>
</dbReference>
<reference evidence="9 10" key="1">
    <citation type="submission" date="2023-05" db="EMBL/GenBank/DDBJ databases">
        <title>A 100% complete, gapless, phased diploid assembly of the Scenedesmus obliquus UTEX 3031 genome.</title>
        <authorList>
            <person name="Biondi T.C."/>
            <person name="Hanschen E.R."/>
            <person name="Kwon T."/>
            <person name="Eng W."/>
            <person name="Kruse C.P.S."/>
            <person name="Koehler S.I."/>
            <person name="Kunde Y."/>
            <person name="Gleasner C.D."/>
            <person name="You Mak K.T."/>
            <person name="Polle J."/>
            <person name="Hovde B.T."/>
            <person name="Starkenburg S.R."/>
        </authorList>
    </citation>
    <scope>NUCLEOTIDE SEQUENCE [LARGE SCALE GENOMIC DNA]</scope>
    <source>
        <strain evidence="9 10">DOE0152z</strain>
    </source>
</reference>
<comment type="similarity">
    <text evidence="1 5 6">Belongs to the peptidase S8 family.</text>
</comment>
<evidence type="ECO:0000256" key="4">
    <source>
        <dbReference type="ARBA" id="ARBA00022825"/>
    </source>
</evidence>
<dbReference type="PRINTS" id="PR00723">
    <property type="entry name" value="SUBTILISIN"/>
</dbReference>
<evidence type="ECO:0000259" key="8">
    <source>
        <dbReference type="Pfam" id="PF00082"/>
    </source>
</evidence>
<accession>A0ABY8UQW7</accession>
<dbReference type="PROSITE" id="PS51892">
    <property type="entry name" value="SUBTILASE"/>
    <property type="match status" value="1"/>
</dbReference>
<dbReference type="InterPro" id="IPR023828">
    <property type="entry name" value="Peptidase_S8_Ser-AS"/>
</dbReference>
<dbReference type="InterPro" id="IPR022398">
    <property type="entry name" value="Peptidase_S8_His-AS"/>
</dbReference>
<feature type="region of interest" description="Disordered" evidence="7">
    <location>
        <begin position="46"/>
        <end position="135"/>
    </location>
</feature>
<keyword evidence="3 5" id="KW-0378">Hydrolase</keyword>
<dbReference type="PANTHER" id="PTHR43806">
    <property type="entry name" value="PEPTIDASE S8"/>
    <property type="match status" value="1"/>
</dbReference>
<evidence type="ECO:0000256" key="3">
    <source>
        <dbReference type="ARBA" id="ARBA00022801"/>
    </source>
</evidence>
<dbReference type="EMBL" id="CP126224">
    <property type="protein sequence ID" value="WIA23998.1"/>
    <property type="molecule type" value="Genomic_DNA"/>
</dbReference>
<keyword evidence="10" id="KW-1185">Reference proteome</keyword>
<dbReference type="Pfam" id="PF00082">
    <property type="entry name" value="Peptidase_S8"/>
    <property type="match status" value="1"/>
</dbReference>
<evidence type="ECO:0000256" key="6">
    <source>
        <dbReference type="RuleBase" id="RU003355"/>
    </source>
</evidence>
<keyword evidence="4 5" id="KW-0720">Serine protease</keyword>
<feature type="compositionally biased region" description="Low complexity" evidence="7">
    <location>
        <begin position="82"/>
        <end position="104"/>
    </location>
</feature>
<dbReference type="PANTHER" id="PTHR43806:SF11">
    <property type="entry name" value="CEREVISIN-RELATED"/>
    <property type="match status" value="1"/>
</dbReference>
<evidence type="ECO:0000256" key="7">
    <source>
        <dbReference type="SAM" id="MobiDB-lite"/>
    </source>
</evidence>
<feature type="active site" description="Charge relay system" evidence="5">
    <location>
        <position position="212"/>
    </location>
</feature>
<dbReference type="InterPro" id="IPR050131">
    <property type="entry name" value="Peptidase_S8_subtilisin-like"/>
</dbReference>
<dbReference type="PROSITE" id="PS00138">
    <property type="entry name" value="SUBTILASE_SER"/>
    <property type="match status" value="1"/>
</dbReference>
<dbReference type="InterPro" id="IPR036852">
    <property type="entry name" value="Peptidase_S8/S53_dom_sf"/>
</dbReference>
<feature type="compositionally biased region" description="Low complexity" evidence="7">
    <location>
        <begin position="64"/>
        <end position="73"/>
    </location>
</feature>
<evidence type="ECO:0000313" key="9">
    <source>
        <dbReference type="EMBL" id="WIA23998.1"/>
    </source>
</evidence>
<evidence type="ECO:0000256" key="2">
    <source>
        <dbReference type="ARBA" id="ARBA00022670"/>
    </source>
</evidence>
<keyword evidence="2 5" id="KW-0645">Protease</keyword>
<dbReference type="PROSITE" id="PS00136">
    <property type="entry name" value="SUBTILASE_ASP"/>
    <property type="match status" value="1"/>
</dbReference>
<dbReference type="Proteomes" id="UP001244341">
    <property type="component" value="Chromosome 17b"/>
</dbReference>
<dbReference type="PROSITE" id="PS00137">
    <property type="entry name" value="SUBTILASE_HIS"/>
    <property type="match status" value="1"/>
</dbReference>
<feature type="active site" description="Charge relay system" evidence="5">
    <location>
        <position position="445"/>
    </location>
</feature>
<evidence type="ECO:0000256" key="5">
    <source>
        <dbReference type="PROSITE-ProRule" id="PRU01240"/>
    </source>
</evidence>
<sequence>MARIWEKIKTAAAAAAAAAGATSQGLAGQVPAEGMKFSVNSTAAAGEEPFVDTPDIPVLAEDPSSSSSSSSSSEELPAANSTTSDVPADTPAAAAQPPAATSPPNKAKDDSTANSTSTSNNNNNNKNNNSEPLAPRRAVRLPTITQQPAYLRPSSNISGIDSTVKLPLGFNGSVVGFRPNVEWATADLLTGVTELRSNFKLTGRGVKIGIIDTGIDYTHPAFGGCTAINEPAGQCRVVAGKDLVGDDFVSGKDVQKPDNDPRDCHNSSHGTTVAGIAAAGWHEGAQMLGVAPEAQLGIYKVFGCKGTAPTSAIIAAIQQAVLDGMDIINLSLSLGPGFPAEPYKSVMQKVYDMGVIATKSAGNQGLPAGQGLFWVDAYTGAGSITVAAADTSNGVVGQLASSDFSTYGPDANLNLLPHAAAPGSNVLTTTTATVNDGYTVMSGTSHATPYMSGGLALLLQLEREREEALTGPLRLARDWQSPLSSQGMNHSTMLPALISTATPITSDYQKEVPTAVPKSGAGLVNFAAAYFNPIEITPTYLSLPSNLRSNHTVVVTLRNKLPADGPGSVEQRTFSYVVSHRRAMAVRITNEWGAMPTMLRAGLGADVVVEPRVVTLPPGGSATVKLTYSLPDMIRNSPWLYSGYIDLRPVLNSPSSTAILEQLQKQFGSSGLASVLDDIKPPVLEDLIAPDSFLDPLAPGLCYAPAEESVNVNYPEYAMDIAFDVNSCKQNTADYWTREPIRIPLNHLRTRPCDLRVTLSPQLPVKRIELDLLDDQGRLLGHLPPISTPVFSRAPALDPSSSGEGAESPVILAVYSYCLSWKGLYRPAGQPETSSKLASVAVGRTYRLVAYLEAPTAAGDQALLPTPVMVKVPIRGKFTVTKSPPAPSRKSRLMR</sequence>
<organism evidence="9 10">
    <name type="scientific">Tetradesmus obliquus</name>
    <name type="common">Green alga</name>
    <name type="synonym">Acutodesmus obliquus</name>
    <dbReference type="NCBI Taxonomy" id="3088"/>
    <lineage>
        <taxon>Eukaryota</taxon>
        <taxon>Viridiplantae</taxon>
        <taxon>Chlorophyta</taxon>
        <taxon>core chlorophytes</taxon>
        <taxon>Chlorophyceae</taxon>
        <taxon>CS clade</taxon>
        <taxon>Sphaeropleales</taxon>
        <taxon>Scenedesmaceae</taxon>
        <taxon>Tetradesmus</taxon>
    </lineage>
</organism>